<evidence type="ECO:0000256" key="4">
    <source>
        <dbReference type="ARBA" id="ARBA00008242"/>
    </source>
</evidence>
<gene>
    <name evidence="13" type="ORF">FWILDA_LOCUS7963</name>
</gene>
<dbReference type="SUPFAM" id="SSF55681">
    <property type="entry name" value="Class II aaRS and biotin synthetases"/>
    <property type="match status" value="1"/>
</dbReference>
<dbReference type="GO" id="GO:0016979">
    <property type="term" value="F:lipoate-protein ligase activity"/>
    <property type="evidence" value="ECO:0007669"/>
    <property type="project" value="UniProtKB-EC"/>
</dbReference>
<evidence type="ECO:0000256" key="6">
    <source>
        <dbReference type="ARBA" id="ARBA00015925"/>
    </source>
</evidence>
<accession>A0A9W4SS53</accession>
<comment type="similarity">
    <text evidence="4">Belongs to the LplA family.</text>
</comment>
<reference evidence="13" key="1">
    <citation type="submission" date="2022-08" db="EMBL/GenBank/DDBJ databases">
        <authorList>
            <person name="Kallberg Y."/>
            <person name="Tangrot J."/>
            <person name="Rosling A."/>
        </authorList>
    </citation>
    <scope>NUCLEOTIDE SEQUENCE</scope>
    <source>
        <strain evidence="13">Wild A</strain>
    </source>
</reference>
<evidence type="ECO:0000256" key="2">
    <source>
        <dbReference type="ARBA" id="ARBA00005085"/>
    </source>
</evidence>
<dbReference type="EMBL" id="CAMKVN010001630">
    <property type="protein sequence ID" value="CAI2177192.1"/>
    <property type="molecule type" value="Genomic_DNA"/>
</dbReference>
<evidence type="ECO:0000313" key="14">
    <source>
        <dbReference type="Proteomes" id="UP001153678"/>
    </source>
</evidence>
<dbReference type="AlphaFoldDB" id="A0A9W4SS53"/>
<dbReference type="InterPro" id="IPR019491">
    <property type="entry name" value="Lipoate_protein_ligase_C"/>
</dbReference>
<protein>
    <recommendedName>
        <fullName evidence="6">Putative lipoate-protein ligase A</fullName>
        <ecNumber evidence="5">6.3.1.20</ecNumber>
    </recommendedName>
</protein>
<evidence type="ECO:0000256" key="9">
    <source>
        <dbReference type="ARBA" id="ARBA00022840"/>
    </source>
</evidence>
<dbReference type="Pfam" id="PF10437">
    <property type="entry name" value="Lip_prot_lig_C"/>
    <property type="match status" value="1"/>
</dbReference>
<name>A0A9W4SS53_9GLOM</name>
<dbReference type="EC" id="6.3.1.20" evidence="5"/>
<dbReference type="SUPFAM" id="SSF82649">
    <property type="entry name" value="SufE/NifU"/>
    <property type="match status" value="1"/>
</dbReference>
<dbReference type="InterPro" id="IPR004143">
    <property type="entry name" value="BPL_LPL_catalytic"/>
</dbReference>
<keyword evidence="7" id="KW-0436">Ligase</keyword>
<dbReference type="Gene3D" id="3.30.390.50">
    <property type="entry name" value="CO dehydrogenase flavoprotein, C-terminal domain"/>
    <property type="match status" value="1"/>
</dbReference>
<evidence type="ECO:0000256" key="1">
    <source>
        <dbReference type="ARBA" id="ARBA00003253"/>
    </source>
</evidence>
<dbReference type="GO" id="GO:0009249">
    <property type="term" value="P:protein lipoylation"/>
    <property type="evidence" value="ECO:0007669"/>
    <property type="project" value="InterPro"/>
</dbReference>
<dbReference type="OrthoDB" id="201621at2759"/>
<evidence type="ECO:0000256" key="5">
    <source>
        <dbReference type="ARBA" id="ARBA00012367"/>
    </source>
</evidence>
<evidence type="ECO:0000259" key="12">
    <source>
        <dbReference type="Pfam" id="PF21948"/>
    </source>
</evidence>
<dbReference type="PANTHER" id="PTHR12561:SF3">
    <property type="entry name" value="LIPOYLTRANSFERASE 1, MITOCHONDRIAL"/>
    <property type="match status" value="1"/>
</dbReference>
<dbReference type="Proteomes" id="UP001153678">
    <property type="component" value="Unassembled WGS sequence"/>
</dbReference>
<organism evidence="13 14">
    <name type="scientific">Funneliformis geosporum</name>
    <dbReference type="NCBI Taxonomy" id="1117311"/>
    <lineage>
        <taxon>Eukaryota</taxon>
        <taxon>Fungi</taxon>
        <taxon>Fungi incertae sedis</taxon>
        <taxon>Mucoromycota</taxon>
        <taxon>Glomeromycotina</taxon>
        <taxon>Glomeromycetes</taxon>
        <taxon>Glomerales</taxon>
        <taxon>Glomeraceae</taxon>
        <taxon>Funneliformis</taxon>
    </lineage>
</organism>
<dbReference type="GO" id="GO:0017118">
    <property type="term" value="F:lipoyltransferase activity"/>
    <property type="evidence" value="ECO:0007669"/>
    <property type="project" value="TreeGrafter"/>
</dbReference>
<dbReference type="Gene3D" id="3.30.930.10">
    <property type="entry name" value="Bira Bifunctional Protein, Domain 2"/>
    <property type="match status" value="1"/>
</dbReference>
<evidence type="ECO:0000256" key="3">
    <source>
        <dbReference type="ARBA" id="ARBA00005124"/>
    </source>
</evidence>
<evidence type="ECO:0000256" key="8">
    <source>
        <dbReference type="ARBA" id="ARBA00022741"/>
    </source>
</evidence>
<keyword evidence="8" id="KW-0547">Nucleotide-binding</keyword>
<comment type="pathway">
    <text evidence="3">Protein modification; protein lipoylation via exogenous pathway; protein N(6)-(lipoyl)lysine from lipoate: step 1/2.</text>
</comment>
<dbReference type="PANTHER" id="PTHR12561">
    <property type="entry name" value="LIPOATE-PROTEIN LIGASE"/>
    <property type="match status" value="1"/>
</dbReference>
<comment type="function">
    <text evidence="1">Catalyzes both the ATP-dependent activation of exogenously supplied lipoate to lipoyl-AMP and the transfer of the activated lipoyl onto the lipoyl domains of lipoate-dependent enzymes.</text>
</comment>
<comment type="catalytic activity">
    <reaction evidence="10">
        <text>L-lysyl-[lipoyl-carrier protein] + (R)-lipoate + ATP = N(6)-[(R)-lipoyl]-L-lysyl-[lipoyl-carrier protein] + AMP + diphosphate + H(+)</text>
        <dbReference type="Rhea" id="RHEA:49288"/>
        <dbReference type="Rhea" id="RHEA-COMP:10500"/>
        <dbReference type="Rhea" id="RHEA-COMP:10502"/>
        <dbReference type="ChEBI" id="CHEBI:15378"/>
        <dbReference type="ChEBI" id="CHEBI:29969"/>
        <dbReference type="ChEBI" id="CHEBI:30616"/>
        <dbReference type="ChEBI" id="CHEBI:33019"/>
        <dbReference type="ChEBI" id="CHEBI:83088"/>
        <dbReference type="ChEBI" id="CHEBI:83099"/>
        <dbReference type="ChEBI" id="CHEBI:456215"/>
        <dbReference type="EC" id="6.3.1.20"/>
    </reaction>
</comment>
<feature type="domain" description="BPL/LPL catalytic" evidence="12">
    <location>
        <begin position="22"/>
        <end position="85"/>
    </location>
</feature>
<dbReference type="GO" id="GO:0005739">
    <property type="term" value="C:mitochondrion"/>
    <property type="evidence" value="ECO:0007669"/>
    <property type="project" value="TreeGrafter"/>
</dbReference>
<sequence>MPRSNFTRRHSAELVVKALTTKLAYHHGTMLIDTDLDRIKKYLNVDKQNLITKGVESVPSPVTNLRAYSSTVSHGLFCEAVKDVFIDYYCNNFTNISERFSTTIVDVEFISKIPKIIEYCKEIKTWEWIYGQTPEFTLELEKEFDWGYVRALFKSKNGVITAVTFTPLHIENSNLFNDLEDVLEGHRYDEEDISNALNDARIRNVINGSLIPIKVQQSLMPHTPYEFHDTRRFPINDPTAKIDFIILCKNGQLRDRYMEVLKQQRQRKFVFCIVLD</sequence>
<evidence type="ECO:0000256" key="10">
    <source>
        <dbReference type="ARBA" id="ARBA00048037"/>
    </source>
</evidence>
<evidence type="ECO:0000313" key="13">
    <source>
        <dbReference type="EMBL" id="CAI2177192.1"/>
    </source>
</evidence>
<feature type="domain" description="Lipoate protein ligase C-terminal" evidence="11">
    <location>
        <begin position="133"/>
        <end position="207"/>
    </location>
</feature>
<dbReference type="InterPro" id="IPR045864">
    <property type="entry name" value="aa-tRNA-synth_II/BPL/LPL"/>
</dbReference>
<comment type="caution">
    <text evidence="13">The sequence shown here is derived from an EMBL/GenBank/DDBJ whole genome shotgun (WGS) entry which is preliminary data.</text>
</comment>
<proteinExistence type="inferred from homology"/>
<evidence type="ECO:0000259" key="11">
    <source>
        <dbReference type="Pfam" id="PF10437"/>
    </source>
</evidence>
<evidence type="ECO:0000256" key="7">
    <source>
        <dbReference type="ARBA" id="ARBA00022598"/>
    </source>
</evidence>
<comment type="pathway">
    <text evidence="2">Protein modification; protein lipoylation via exogenous pathway; protein N(6)-(lipoyl)lysine from lipoate: step 2/2.</text>
</comment>
<keyword evidence="14" id="KW-1185">Reference proteome</keyword>
<dbReference type="Pfam" id="PF21948">
    <property type="entry name" value="LplA-B_cat"/>
    <property type="match status" value="1"/>
</dbReference>
<dbReference type="GO" id="GO:0005524">
    <property type="term" value="F:ATP binding"/>
    <property type="evidence" value="ECO:0007669"/>
    <property type="project" value="UniProtKB-KW"/>
</dbReference>
<dbReference type="InterPro" id="IPR004562">
    <property type="entry name" value="LipoylTrfase_LipoateP_Ligase"/>
</dbReference>
<keyword evidence="9" id="KW-0067">ATP-binding</keyword>